<sequence>MSTPDSSSIRQQILSLKTLLQRHQAAHTQILKEYTVRSGQTDFTHLDDIQIEAFYAEVNSLKSYLFQAYDRILKLHNQWQPLLDSSSDERDRFDLFVAAHGDYRETIGTSVTLLENLDLLLNSLDSELLKRGLQILSDASDKASDKTVPLTREDPQPAASSTPAANYVIPHDNSLLNFVDASILSKLELPSFDGNLLDYPEFSARFATLVDNKRQLDDTTKFSLLKSCLRGKALSSIQDLPSLQVTILLQKRFSKLYTTIKLP</sequence>
<gene>
    <name evidence="2" type="ORF">KIN20_020756</name>
</gene>
<feature type="region of interest" description="Disordered" evidence="1">
    <location>
        <begin position="144"/>
        <end position="164"/>
    </location>
</feature>
<protein>
    <submittedName>
        <fullName evidence="2">Uncharacterized protein</fullName>
    </submittedName>
</protein>
<organism evidence="2 3">
    <name type="scientific">Parelaphostrongylus tenuis</name>
    <name type="common">Meningeal worm</name>
    <dbReference type="NCBI Taxonomy" id="148309"/>
    <lineage>
        <taxon>Eukaryota</taxon>
        <taxon>Metazoa</taxon>
        <taxon>Ecdysozoa</taxon>
        <taxon>Nematoda</taxon>
        <taxon>Chromadorea</taxon>
        <taxon>Rhabditida</taxon>
        <taxon>Rhabditina</taxon>
        <taxon>Rhabditomorpha</taxon>
        <taxon>Strongyloidea</taxon>
        <taxon>Metastrongylidae</taxon>
        <taxon>Parelaphostrongylus</taxon>
    </lineage>
</organism>
<keyword evidence="3" id="KW-1185">Reference proteome</keyword>
<evidence type="ECO:0000313" key="2">
    <source>
        <dbReference type="EMBL" id="KAJ1361493.1"/>
    </source>
</evidence>
<comment type="caution">
    <text evidence="2">The sequence shown here is derived from an EMBL/GenBank/DDBJ whole genome shotgun (WGS) entry which is preliminary data.</text>
</comment>
<accession>A0AAD5MRQ7</accession>
<dbReference type="EMBL" id="JAHQIW010004210">
    <property type="protein sequence ID" value="KAJ1361493.1"/>
    <property type="molecule type" value="Genomic_DNA"/>
</dbReference>
<evidence type="ECO:0000313" key="3">
    <source>
        <dbReference type="Proteomes" id="UP001196413"/>
    </source>
</evidence>
<evidence type="ECO:0000256" key="1">
    <source>
        <dbReference type="SAM" id="MobiDB-lite"/>
    </source>
</evidence>
<proteinExistence type="predicted"/>
<dbReference type="Proteomes" id="UP001196413">
    <property type="component" value="Unassembled WGS sequence"/>
</dbReference>
<name>A0AAD5MRQ7_PARTN</name>
<dbReference type="AlphaFoldDB" id="A0AAD5MRQ7"/>
<reference evidence="2" key="1">
    <citation type="submission" date="2021-06" db="EMBL/GenBank/DDBJ databases">
        <title>Parelaphostrongylus tenuis whole genome reference sequence.</title>
        <authorList>
            <person name="Garwood T.J."/>
            <person name="Larsen P.A."/>
            <person name="Fountain-Jones N.M."/>
            <person name="Garbe J.R."/>
            <person name="Macchietto M.G."/>
            <person name="Kania S.A."/>
            <person name="Gerhold R.W."/>
            <person name="Richards J.E."/>
            <person name="Wolf T.M."/>
        </authorList>
    </citation>
    <scope>NUCLEOTIDE SEQUENCE</scope>
    <source>
        <strain evidence="2">MNPRO001-30</strain>
        <tissue evidence="2">Meninges</tissue>
    </source>
</reference>
<feature type="compositionally biased region" description="Basic and acidic residues" evidence="1">
    <location>
        <begin position="144"/>
        <end position="155"/>
    </location>
</feature>